<accession>A0A2I4ALG3</accession>
<gene>
    <name evidence="2" type="primary">LOC106512189</name>
</gene>
<organism evidence="1 2">
    <name type="scientific">Austrofundulus limnaeus</name>
    <name type="common">Annual killifish</name>
    <dbReference type="NCBI Taxonomy" id="52670"/>
    <lineage>
        <taxon>Eukaryota</taxon>
        <taxon>Metazoa</taxon>
        <taxon>Chordata</taxon>
        <taxon>Craniata</taxon>
        <taxon>Vertebrata</taxon>
        <taxon>Euteleostomi</taxon>
        <taxon>Actinopterygii</taxon>
        <taxon>Neopterygii</taxon>
        <taxon>Teleostei</taxon>
        <taxon>Neoteleostei</taxon>
        <taxon>Acanthomorphata</taxon>
        <taxon>Ovalentaria</taxon>
        <taxon>Atherinomorphae</taxon>
        <taxon>Cyprinodontiformes</taxon>
        <taxon>Rivulidae</taxon>
        <taxon>Austrofundulus</taxon>
    </lineage>
</organism>
<reference evidence="2" key="1">
    <citation type="submission" date="2025-08" db="UniProtKB">
        <authorList>
            <consortium name="RefSeq"/>
        </authorList>
    </citation>
    <scope>IDENTIFICATION</scope>
</reference>
<dbReference type="SUPFAM" id="SSF56672">
    <property type="entry name" value="DNA/RNA polymerases"/>
    <property type="match status" value="1"/>
</dbReference>
<evidence type="ECO:0000313" key="2">
    <source>
        <dbReference type="RefSeq" id="XP_013856311.1"/>
    </source>
</evidence>
<name>A0A2I4ALG3_AUSLI</name>
<proteinExistence type="predicted"/>
<dbReference type="PANTHER" id="PTHR47331">
    <property type="entry name" value="PHD-TYPE DOMAIN-CONTAINING PROTEIN"/>
    <property type="match status" value="1"/>
</dbReference>
<dbReference type="OrthoDB" id="8437218at2759"/>
<evidence type="ECO:0000313" key="1">
    <source>
        <dbReference type="Proteomes" id="UP000192220"/>
    </source>
</evidence>
<sequence length="315" mass="35568">MWWPQGNLEQDLEEYCMTVHLFGAVSSPSCACYALRKTAEDNHSNFSADVVLTVNKNFYMDDLLKSLPSEESAVTMAEDLIAICSRGGFTLTQWISNSREVLQCIPGELRSQTLCELNLDSDELPLDRALGLQWCTETDSFKFKLKVKEKPSTKRGMLSTISSIYDPLGFLAPLVLPAKLLLQELCRMKWGWDDPIPLIFQKQWNQWLTDLEKLADFQVSRCIKPDGFGEVINAQLHHFSDASESGYGTATYVRMQNSNKRVHVSFLFGKARVAPLKPVTIPRLELTAAVMAIRLNIMLQSELQLPLEKVMAQKG</sequence>
<dbReference type="Pfam" id="PF05380">
    <property type="entry name" value="Peptidase_A17"/>
    <property type="match status" value="1"/>
</dbReference>
<dbReference type="InterPro" id="IPR008042">
    <property type="entry name" value="Retrotrans_Pao"/>
</dbReference>
<dbReference type="AlphaFoldDB" id="A0A2I4ALG3"/>
<dbReference type="RefSeq" id="XP_013856311.1">
    <property type="nucleotide sequence ID" value="XM_014000857.1"/>
</dbReference>
<dbReference type="STRING" id="52670.A0A2I4ALG3"/>
<feature type="non-terminal residue" evidence="2">
    <location>
        <position position="315"/>
    </location>
</feature>
<dbReference type="InParanoid" id="A0A2I4ALG3"/>
<dbReference type="Proteomes" id="UP000192220">
    <property type="component" value="Unplaced"/>
</dbReference>
<dbReference type="KEGG" id="alim:106512189"/>
<dbReference type="InterPro" id="IPR043502">
    <property type="entry name" value="DNA/RNA_pol_sf"/>
</dbReference>
<dbReference type="GeneID" id="106512189"/>
<protein>
    <submittedName>
        <fullName evidence="2">Uncharacterized protein LOC106512189</fullName>
    </submittedName>
</protein>
<dbReference type="PANTHER" id="PTHR47331:SF3">
    <property type="match status" value="1"/>
</dbReference>
<keyword evidence="1" id="KW-1185">Reference proteome</keyword>